<dbReference type="InterPro" id="IPR011250">
    <property type="entry name" value="OMP/PagP_B-barrel"/>
</dbReference>
<reference evidence="2" key="2">
    <citation type="submission" date="2020-03" db="EMBL/GenBank/DDBJ databases">
        <title>Flavobacteriaceae bacterium strain TP-CH-4, a member of the family Flavobacteriaceae isolated from a deep-sea seamount.</title>
        <authorList>
            <person name="Zhang D.-C."/>
        </authorList>
    </citation>
    <scope>NUCLEOTIDE SEQUENCE</scope>
    <source>
        <strain evidence="2">TP-CH-4</strain>
    </source>
</reference>
<feature type="signal peptide" evidence="1">
    <location>
        <begin position="1"/>
        <end position="19"/>
    </location>
</feature>
<dbReference type="SUPFAM" id="SSF56925">
    <property type="entry name" value="OMPA-like"/>
    <property type="match status" value="1"/>
</dbReference>
<comment type="caution">
    <text evidence="2">The sequence shown here is derived from an EMBL/GenBank/DDBJ whole genome shotgun (WGS) entry which is preliminary data.</text>
</comment>
<keyword evidence="1" id="KW-0732">Signal</keyword>
<reference evidence="2" key="1">
    <citation type="submission" date="2019-07" db="EMBL/GenBank/DDBJ databases">
        <authorList>
            <person name="De-Chao Zhang Q."/>
        </authorList>
    </citation>
    <scope>NUCLEOTIDE SEQUENCE</scope>
    <source>
        <strain evidence="2">TP-CH-4</strain>
    </source>
</reference>
<evidence type="ECO:0008006" key="4">
    <source>
        <dbReference type="Google" id="ProtNLM"/>
    </source>
</evidence>
<name>A0A967AXU4_9FLAO</name>
<evidence type="ECO:0000313" key="3">
    <source>
        <dbReference type="Proteomes" id="UP000707206"/>
    </source>
</evidence>
<evidence type="ECO:0000313" key="2">
    <source>
        <dbReference type="EMBL" id="NHF61295.1"/>
    </source>
</evidence>
<dbReference type="AlphaFoldDB" id="A0A967AXU4"/>
<protein>
    <recommendedName>
        <fullName evidence="4">Outer membrane protein beta-barrel domain-containing protein</fullName>
    </recommendedName>
</protein>
<accession>A0A967AXU4</accession>
<sequence length="173" mass="19099">MKKVFLLLTICFFGFNMSAQEGFKIGAHGGIPLGEYNDLVGLVIGADIGYMWAPNKTFDLGIKTGIVHGFPETFRDEVVREKLPSVDFLPVALSIRVWPGKSFSFGGDVGQAFGINDDNEGGFYYRPQIGFQVGPGSEINFSYSAIQNDPDTWSTVTMGFVYTFLSKRTLRGR</sequence>
<feature type="chain" id="PRO_5037815170" description="Outer membrane protein beta-barrel domain-containing protein" evidence="1">
    <location>
        <begin position="20"/>
        <end position="173"/>
    </location>
</feature>
<dbReference type="Proteomes" id="UP000707206">
    <property type="component" value="Unassembled WGS sequence"/>
</dbReference>
<evidence type="ECO:0000256" key="1">
    <source>
        <dbReference type="SAM" id="SignalP"/>
    </source>
</evidence>
<gene>
    <name evidence="2" type="ORF">FK220_018220</name>
</gene>
<keyword evidence="3" id="KW-1185">Reference proteome</keyword>
<organism evidence="2 3">
    <name type="scientific">Pelagihabitans pacificus</name>
    <dbReference type="NCBI Taxonomy" id="2696054"/>
    <lineage>
        <taxon>Bacteria</taxon>
        <taxon>Pseudomonadati</taxon>
        <taxon>Bacteroidota</taxon>
        <taxon>Flavobacteriia</taxon>
        <taxon>Flavobacteriales</taxon>
        <taxon>Flavobacteriaceae</taxon>
        <taxon>Pelagihabitans</taxon>
    </lineage>
</organism>
<dbReference type="EMBL" id="VIKU02000007">
    <property type="protein sequence ID" value="NHF61295.1"/>
    <property type="molecule type" value="Genomic_DNA"/>
</dbReference>
<proteinExistence type="predicted"/>
<dbReference type="RefSeq" id="WP_152575796.1">
    <property type="nucleotide sequence ID" value="NZ_VIKU02000007.1"/>
</dbReference>